<dbReference type="OrthoDB" id="2193340at2"/>
<reference evidence="2" key="1">
    <citation type="submission" date="2016-10" db="EMBL/GenBank/DDBJ databases">
        <authorList>
            <person name="Varghese N."/>
            <person name="Submissions S."/>
        </authorList>
    </citation>
    <scope>NUCLEOTIDE SEQUENCE [LARGE SCALE GENOMIC DNA]</scope>
    <source>
        <strain evidence="2">DSM 16108</strain>
    </source>
</reference>
<keyword evidence="2" id="KW-1185">Reference proteome</keyword>
<proteinExistence type="predicted"/>
<name>A0A1I3UIQ2_9LACT</name>
<dbReference type="Proteomes" id="UP000199589">
    <property type="component" value="Unassembled WGS sequence"/>
</dbReference>
<dbReference type="AlphaFoldDB" id="A0A1I3UIQ2"/>
<gene>
    <name evidence="1" type="ORF">SAMN04488569_10018</name>
</gene>
<evidence type="ECO:0000313" key="2">
    <source>
        <dbReference type="Proteomes" id="UP000199589"/>
    </source>
</evidence>
<accession>A0A1I3UIQ2</accession>
<dbReference type="EMBL" id="FOSJ01000001">
    <property type="protein sequence ID" value="SFJ82802.1"/>
    <property type="molecule type" value="Genomic_DNA"/>
</dbReference>
<dbReference type="RefSeq" id="WP_072694910.1">
    <property type="nucleotide sequence ID" value="NZ_FOSJ01000001.1"/>
</dbReference>
<protein>
    <submittedName>
        <fullName evidence="1">Uncharacterized protein</fullName>
    </submittedName>
</protein>
<organism evidence="1 2">
    <name type="scientific">Marinilactibacillus piezotolerans</name>
    <dbReference type="NCBI Taxonomy" id="258723"/>
    <lineage>
        <taxon>Bacteria</taxon>
        <taxon>Bacillati</taxon>
        <taxon>Bacillota</taxon>
        <taxon>Bacilli</taxon>
        <taxon>Lactobacillales</taxon>
        <taxon>Carnobacteriaceae</taxon>
        <taxon>Marinilactibacillus</taxon>
    </lineage>
</organism>
<evidence type="ECO:0000313" key="1">
    <source>
        <dbReference type="EMBL" id="SFJ82802.1"/>
    </source>
</evidence>
<sequence>MSLEDQDYIMRQIQLFAKGIGKFLDIFSIKEILKSEYSIEDEMTDREIETIVYMARIEEIQTARSLTLEEMSQELGFDSERLAVLLNNEEIAEEVELSKIIEYVEDKQAWL</sequence>